<dbReference type="AlphaFoldDB" id="S3DVW0"/>
<keyword evidence="2" id="KW-0732">Signal</keyword>
<gene>
    <name evidence="3" type="ORF">GLAREA_05434</name>
</gene>
<feature type="active site" description="Proton acceptor" evidence="1">
    <location>
        <position position="197"/>
    </location>
</feature>
<dbReference type="GO" id="GO:0006508">
    <property type="term" value="P:proteolysis"/>
    <property type="evidence" value="ECO:0007669"/>
    <property type="project" value="InterPro"/>
</dbReference>
<accession>S3DVW0</accession>
<dbReference type="PANTHER" id="PTHR37536:SF1">
    <property type="entry name" value="ASPERGILLOPEPSIN, PUTAITVE (AFU_ORTHOLOGUE AFUA_7G01200)"/>
    <property type="match status" value="1"/>
</dbReference>
<dbReference type="CDD" id="cd13426">
    <property type="entry name" value="Peptidase_G1"/>
    <property type="match status" value="1"/>
</dbReference>
<dbReference type="InterPro" id="IPR000250">
    <property type="entry name" value="Peptidase_G1"/>
</dbReference>
<dbReference type="GO" id="GO:0070007">
    <property type="term" value="F:glutamic-type endopeptidase activity"/>
    <property type="evidence" value="ECO:0007669"/>
    <property type="project" value="InterPro"/>
</dbReference>
<sequence length="262" mass="28087">MKLSHLLSILIPLCLLASAKPTSKITTKSSTKFTLKPPKTTTPTPSRYTTNWAGIYLTPIHNITSISAHLTIPVVSLPPNATNGSYTFSMWAGIDGFPPTTALLQAGISIDLIKSGNITRKAISVFWEWVPGPYTVIPAAEFAVEEGDGMGIYISTRSPSKAVIVLVNEDTGQIWTKKVFAPAGGELSGETAEWIVERLTVNGKLVTWPEFGSVRFERCVAGWRGGRMGIRRAEVVEIEEGGRRLASVSVGGGGVGVRYLGG</sequence>
<name>S3DVW0_GLAL2</name>
<feature type="signal peptide" evidence="2">
    <location>
        <begin position="1"/>
        <end position="19"/>
    </location>
</feature>
<proteinExistence type="predicted"/>
<dbReference type="Proteomes" id="UP000016922">
    <property type="component" value="Unassembled WGS sequence"/>
</dbReference>
<dbReference type="PANTHER" id="PTHR37536">
    <property type="entry name" value="PUTATIVE (AFU_ORTHOLOGUE AFUA_3G02970)-RELATED"/>
    <property type="match status" value="1"/>
</dbReference>
<dbReference type="KEGG" id="glz:GLAREA_05434"/>
<reference evidence="3 4" key="1">
    <citation type="journal article" date="2013" name="BMC Genomics">
        <title>Genomics-driven discovery of the pneumocandin biosynthetic gene cluster in the fungus Glarea lozoyensis.</title>
        <authorList>
            <person name="Chen L."/>
            <person name="Yue Q."/>
            <person name="Zhang X."/>
            <person name="Xiang M."/>
            <person name="Wang C."/>
            <person name="Li S."/>
            <person name="Che Y."/>
            <person name="Ortiz-Lopez F.J."/>
            <person name="Bills G.F."/>
            <person name="Liu X."/>
            <person name="An Z."/>
        </authorList>
    </citation>
    <scope>NUCLEOTIDE SEQUENCE [LARGE SCALE GENOMIC DNA]</scope>
    <source>
        <strain evidence="4">ATCC 20868 / MF5171</strain>
    </source>
</reference>
<keyword evidence="3" id="KW-0430">Lectin</keyword>
<dbReference type="InterPro" id="IPR013320">
    <property type="entry name" value="ConA-like_dom_sf"/>
</dbReference>
<dbReference type="Pfam" id="PF01828">
    <property type="entry name" value="Peptidase_A4"/>
    <property type="match status" value="1"/>
</dbReference>
<evidence type="ECO:0000256" key="1">
    <source>
        <dbReference type="PIRSR" id="PIRSR600250-50"/>
    </source>
</evidence>
<feature type="chain" id="PRO_5004519924" evidence="2">
    <location>
        <begin position="20"/>
        <end position="262"/>
    </location>
</feature>
<dbReference type="GO" id="GO:0030246">
    <property type="term" value="F:carbohydrate binding"/>
    <property type="evidence" value="ECO:0007669"/>
    <property type="project" value="UniProtKB-KW"/>
</dbReference>
<evidence type="ECO:0000256" key="2">
    <source>
        <dbReference type="SAM" id="SignalP"/>
    </source>
</evidence>
<dbReference type="OMA" id="FNAEWIV"/>
<organism evidence="3 4">
    <name type="scientific">Glarea lozoyensis (strain ATCC 20868 / MF5171)</name>
    <dbReference type="NCBI Taxonomy" id="1116229"/>
    <lineage>
        <taxon>Eukaryota</taxon>
        <taxon>Fungi</taxon>
        <taxon>Dikarya</taxon>
        <taxon>Ascomycota</taxon>
        <taxon>Pezizomycotina</taxon>
        <taxon>Leotiomycetes</taxon>
        <taxon>Helotiales</taxon>
        <taxon>Helotiaceae</taxon>
        <taxon>Glarea</taxon>
    </lineage>
</organism>
<dbReference type="Gene3D" id="2.60.120.700">
    <property type="entry name" value="Peptidase G1"/>
    <property type="match status" value="1"/>
</dbReference>
<dbReference type="EMBL" id="KE145353">
    <property type="protein sequence ID" value="EPE36096.1"/>
    <property type="molecule type" value="Genomic_DNA"/>
</dbReference>
<dbReference type="HOGENOM" id="CLU_066466_0_0_1"/>
<evidence type="ECO:0000313" key="3">
    <source>
        <dbReference type="EMBL" id="EPE36096.1"/>
    </source>
</evidence>
<dbReference type="InterPro" id="IPR038656">
    <property type="entry name" value="Peptidase_G1_sf"/>
</dbReference>
<protein>
    <submittedName>
        <fullName evidence="3">Concanavalin A-like lectins/glucanase</fullName>
    </submittedName>
</protein>
<dbReference type="STRING" id="1116229.S3DVW0"/>
<dbReference type="GeneID" id="19464488"/>
<dbReference type="SUPFAM" id="SSF49899">
    <property type="entry name" value="Concanavalin A-like lectins/glucanases"/>
    <property type="match status" value="1"/>
</dbReference>
<keyword evidence="4" id="KW-1185">Reference proteome</keyword>
<dbReference type="OrthoDB" id="2862635at2759"/>
<evidence type="ECO:0000313" key="4">
    <source>
        <dbReference type="Proteomes" id="UP000016922"/>
    </source>
</evidence>
<dbReference type="RefSeq" id="XP_008076914.1">
    <property type="nucleotide sequence ID" value="XM_008078723.1"/>
</dbReference>